<evidence type="ECO:0000313" key="2">
    <source>
        <dbReference type="Proteomes" id="UP001060085"/>
    </source>
</evidence>
<dbReference type="EMBL" id="CM044708">
    <property type="protein sequence ID" value="KAI5649702.1"/>
    <property type="molecule type" value="Genomic_DNA"/>
</dbReference>
<dbReference type="Proteomes" id="UP001060085">
    <property type="component" value="Linkage Group LG08"/>
</dbReference>
<keyword evidence="2" id="KW-1185">Reference proteome</keyword>
<reference evidence="2" key="1">
    <citation type="journal article" date="2023" name="Nat. Plants">
        <title>Single-cell RNA sequencing provides a high-resolution roadmap for understanding the multicellular compartmentation of specialized metabolism.</title>
        <authorList>
            <person name="Sun S."/>
            <person name="Shen X."/>
            <person name="Li Y."/>
            <person name="Li Y."/>
            <person name="Wang S."/>
            <person name="Li R."/>
            <person name="Zhang H."/>
            <person name="Shen G."/>
            <person name="Guo B."/>
            <person name="Wei J."/>
            <person name="Xu J."/>
            <person name="St-Pierre B."/>
            <person name="Chen S."/>
            <person name="Sun C."/>
        </authorList>
    </citation>
    <scope>NUCLEOTIDE SEQUENCE [LARGE SCALE GENOMIC DNA]</scope>
</reference>
<proteinExistence type="predicted"/>
<organism evidence="1 2">
    <name type="scientific">Catharanthus roseus</name>
    <name type="common">Madagascar periwinkle</name>
    <name type="synonym">Vinca rosea</name>
    <dbReference type="NCBI Taxonomy" id="4058"/>
    <lineage>
        <taxon>Eukaryota</taxon>
        <taxon>Viridiplantae</taxon>
        <taxon>Streptophyta</taxon>
        <taxon>Embryophyta</taxon>
        <taxon>Tracheophyta</taxon>
        <taxon>Spermatophyta</taxon>
        <taxon>Magnoliopsida</taxon>
        <taxon>eudicotyledons</taxon>
        <taxon>Gunneridae</taxon>
        <taxon>Pentapetalae</taxon>
        <taxon>asterids</taxon>
        <taxon>lamiids</taxon>
        <taxon>Gentianales</taxon>
        <taxon>Apocynaceae</taxon>
        <taxon>Rauvolfioideae</taxon>
        <taxon>Vinceae</taxon>
        <taxon>Catharanthinae</taxon>
        <taxon>Catharanthus</taxon>
    </lineage>
</organism>
<accession>A0ACB9ZPR9</accession>
<gene>
    <name evidence="1" type="ORF">M9H77_35707</name>
</gene>
<sequence length="255" mass="28032">MEEVPVNVYPGLIVPDVLTKQHEHRSGLIWSGNHEMYFTDLQYRHFALRGARQREGALVIVQIWAWWHIPVLWPQLMTDIQADPLAPLGVIWCTFFYCSQLPNDMASEVIQEPPSSPSQIAVFANKVQTIIRRQPSRGAGGGRPPVPPIPGRSDHADPGHVERGEGSGGGHPPVNPFDSPNLDIPSFSLGLSQPSQLLPSGSGTLRAPPPPDLEFAPFQSPAGTSLRFSLFRAPPPPEHSRFIYTVSAYIASIFI</sequence>
<evidence type="ECO:0000313" key="1">
    <source>
        <dbReference type="EMBL" id="KAI5649702.1"/>
    </source>
</evidence>
<name>A0ACB9ZPR9_CATRO</name>
<comment type="caution">
    <text evidence="1">The sequence shown here is derived from an EMBL/GenBank/DDBJ whole genome shotgun (WGS) entry which is preliminary data.</text>
</comment>
<protein>
    <submittedName>
        <fullName evidence="1">Uncharacterized protein</fullName>
    </submittedName>
</protein>